<evidence type="ECO:0000256" key="2">
    <source>
        <dbReference type="ARBA" id="ARBA00023125"/>
    </source>
</evidence>
<dbReference type="GO" id="GO:0003677">
    <property type="term" value="F:DNA binding"/>
    <property type="evidence" value="ECO:0007669"/>
    <property type="project" value="UniProtKB-KW"/>
</dbReference>
<dbReference type="EMBL" id="CP047616">
    <property type="protein sequence ID" value="QIW53808.1"/>
    <property type="molecule type" value="Genomic_DNA"/>
</dbReference>
<protein>
    <submittedName>
        <fullName evidence="4">MarR family transcriptional regulator</fullName>
    </submittedName>
</protein>
<dbReference type="SUPFAM" id="SSF46785">
    <property type="entry name" value="Winged helix' DNA-binding domain"/>
    <property type="match status" value="1"/>
</dbReference>
<keyword evidence="2" id="KW-0238">DNA-binding</keyword>
<dbReference type="OrthoDB" id="9806864at2"/>
<dbReference type="InterPro" id="IPR036390">
    <property type="entry name" value="WH_DNA-bd_sf"/>
</dbReference>
<dbReference type="InterPro" id="IPR000835">
    <property type="entry name" value="HTH_MarR-typ"/>
</dbReference>
<dbReference type="Gene3D" id="1.10.10.10">
    <property type="entry name" value="Winged helix-like DNA-binding domain superfamily/Winged helix DNA-binding domain"/>
    <property type="match status" value="1"/>
</dbReference>
<dbReference type="InterPro" id="IPR036388">
    <property type="entry name" value="WH-like_DNA-bd_sf"/>
</dbReference>
<dbReference type="PANTHER" id="PTHR42756:SF1">
    <property type="entry name" value="TRANSCRIPTIONAL REPRESSOR OF EMRAB OPERON"/>
    <property type="match status" value="1"/>
</dbReference>
<dbReference type="KEGG" id="lrn:CMV25_10255"/>
<evidence type="ECO:0000256" key="3">
    <source>
        <dbReference type="ARBA" id="ARBA00023163"/>
    </source>
</evidence>
<keyword evidence="1" id="KW-0805">Transcription regulation</keyword>
<name>A0A290Q1K6_9LACT</name>
<dbReference type="GO" id="GO:0003700">
    <property type="term" value="F:DNA-binding transcription factor activity"/>
    <property type="evidence" value="ECO:0007669"/>
    <property type="project" value="InterPro"/>
</dbReference>
<organism evidence="4 5">
    <name type="scientific">Pseudolactococcus raffinolactis</name>
    <dbReference type="NCBI Taxonomy" id="1366"/>
    <lineage>
        <taxon>Bacteria</taxon>
        <taxon>Bacillati</taxon>
        <taxon>Bacillota</taxon>
        <taxon>Bacilli</taxon>
        <taxon>Lactobacillales</taxon>
        <taxon>Streptococcaceae</taxon>
        <taxon>Pseudolactococcus</taxon>
    </lineage>
</organism>
<dbReference type="RefSeq" id="WP_061774274.1">
    <property type="nucleotide sequence ID" value="NZ_BAAAXH010000082.1"/>
</dbReference>
<dbReference type="Pfam" id="PF01047">
    <property type="entry name" value="MarR"/>
    <property type="match status" value="1"/>
</dbReference>
<dbReference type="SMART" id="SM00347">
    <property type="entry name" value="HTH_MARR"/>
    <property type="match status" value="1"/>
</dbReference>
<keyword evidence="3" id="KW-0804">Transcription</keyword>
<evidence type="ECO:0000313" key="5">
    <source>
        <dbReference type="Proteomes" id="UP000501945"/>
    </source>
</evidence>
<evidence type="ECO:0000256" key="1">
    <source>
        <dbReference type="ARBA" id="ARBA00023015"/>
    </source>
</evidence>
<sequence>MKDNFQSKYAENSAGSIGFSFIKAYNIWHRKIKSELLNIGITHPQFVVLASLGYLKQHQNEVKQIDVANSADIDVMTISTIIRNLEKLELVHRTTSKLDTRAKVLSITTEGTQILNRALKIVEAIDTQFFSILKDDEKTFNHLLHTLIQDNS</sequence>
<dbReference type="Proteomes" id="UP000501945">
    <property type="component" value="Chromosome"/>
</dbReference>
<accession>A0A290Q1K6</accession>
<dbReference type="PROSITE" id="PS50995">
    <property type="entry name" value="HTH_MARR_2"/>
    <property type="match status" value="1"/>
</dbReference>
<evidence type="ECO:0000313" key="4">
    <source>
        <dbReference type="EMBL" id="QIW53808.1"/>
    </source>
</evidence>
<proteinExistence type="predicted"/>
<dbReference type="GeneID" id="93295127"/>
<reference evidence="4 5" key="1">
    <citation type="submission" date="2019-12" db="EMBL/GenBank/DDBJ databases">
        <title>Whole genome sequences of Lactococcus raffinolactis strains isolated from sewage.</title>
        <authorList>
            <person name="Ybazeta G."/>
            <person name="Ross M."/>
            <person name="Brabant-Kirwan D."/>
            <person name="Saleh M."/>
            <person name="Dillon J.A."/>
            <person name="Splinter K."/>
            <person name="Nokhbeh R."/>
        </authorList>
    </citation>
    <scope>NUCLEOTIDE SEQUENCE [LARGE SCALE GENOMIC DNA]</scope>
    <source>
        <strain evidence="4 5">Lr_19_5</strain>
    </source>
</reference>
<dbReference type="PANTHER" id="PTHR42756">
    <property type="entry name" value="TRANSCRIPTIONAL REGULATOR, MARR"/>
    <property type="match status" value="1"/>
</dbReference>
<dbReference type="STRING" id="1348633.GCA_001591765_00732"/>
<dbReference type="AlphaFoldDB" id="A0A290Q1K6"/>
<gene>
    <name evidence="4" type="ORF">GU336_06455</name>
</gene>